<dbReference type="Gene3D" id="2.60.40.380">
    <property type="entry name" value="Purple acid phosphatase-like, N-terminal"/>
    <property type="match status" value="1"/>
</dbReference>
<dbReference type="InterPro" id="IPR032093">
    <property type="entry name" value="PhoD_N"/>
</dbReference>
<reference evidence="4" key="1">
    <citation type="submission" date="2012-02" db="EMBL/GenBank/DDBJ databases">
        <title>Whole genome shotgun sequence of Gordonia otitidis NBRC 100426.</title>
        <authorList>
            <person name="Yoshida I."/>
            <person name="Hosoyama A."/>
            <person name="Tsuchikane K."/>
            <person name="Katsumata H."/>
            <person name="Yamazaki S."/>
            <person name="Fujita N."/>
        </authorList>
    </citation>
    <scope>NUCLEOTIDE SEQUENCE [LARGE SCALE GENOMIC DNA]</scope>
    <source>
        <strain evidence="4">NBRC 100426</strain>
    </source>
</reference>
<dbReference type="InterPro" id="IPR018946">
    <property type="entry name" value="PhoD-like_MPP"/>
</dbReference>
<name>H5THV1_GORO1</name>
<dbReference type="OrthoDB" id="3497025at2"/>
<dbReference type="InterPro" id="IPR029052">
    <property type="entry name" value="Metallo-depent_PP-like"/>
</dbReference>
<proteinExistence type="predicted"/>
<feature type="transmembrane region" description="Helical" evidence="1">
    <location>
        <begin position="31"/>
        <end position="48"/>
    </location>
</feature>
<evidence type="ECO:0000313" key="4">
    <source>
        <dbReference type="EMBL" id="GAB33059.1"/>
    </source>
</evidence>
<sequence length="551" mass="60551">MPNMSCRPPVLGELRLDRDKTIHLGTTRRRFLTWAGVAAGIATVPWMFTTDAASAPPPRRGSELFTLGVASGDPLPDGIVLWTRLAADPLARGGGMGRVPVPVEWEIATDHAMRQVVARGVELATPENGHSVHADVRGLRPSADYFYRFRAGTAISPTGRTRTAAPHGSRLGELTFAFASCQSWADGHYPAYADMAAHAPDVVFHLGDYIYEKPIPTDGGRRRTRATPASAHRECATLDDYRDRYALYKLDPNLQAAHLASPFITIFDDHEVDNNWAARIPEDDQPIPDFLARRAQAMRAWWENTPVRVAQRPRPTTTTDLYDLRAYRRFGYGDLVEFSVLDTRTFRSDQANGDNDTAQNAATADPRRTITGTAQEKWLLDGLAASRSRWNVLAHQTTIADLARRKNGTRAVSMDGWSGYEASRARILDGARECGVGNLVSIVGDIHRNVVSELRSTYSRPSLTVGVELAGTSIASGADGEDSDASDRQLKAASPHIHFGNAQRGYVLNRLTADNWEADYRVSDSIAAPDIPLHRRARITIPTGRPVIDVS</sequence>
<gene>
    <name evidence="4" type="ORF">GOOTI_036_00700</name>
</gene>
<keyword evidence="1" id="KW-1133">Transmembrane helix</keyword>
<keyword evidence="5" id="KW-1185">Reference proteome</keyword>
<dbReference type="EMBL" id="BAFB01000036">
    <property type="protein sequence ID" value="GAB33059.1"/>
    <property type="molecule type" value="Genomic_DNA"/>
</dbReference>
<accession>H5THV1</accession>
<comment type="caution">
    <text evidence="4">The sequence shown here is derived from an EMBL/GenBank/DDBJ whole genome shotgun (WGS) entry which is preliminary data.</text>
</comment>
<dbReference type="STRING" id="1108044.GOOTI_036_00700"/>
<dbReference type="InterPro" id="IPR006311">
    <property type="entry name" value="TAT_signal"/>
</dbReference>
<dbReference type="PANTHER" id="PTHR43606:SF2">
    <property type="entry name" value="ALKALINE PHOSPHATASE FAMILY PROTEIN (AFU_ORTHOLOGUE AFUA_5G03860)"/>
    <property type="match status" value="1"/>
</dbReference>
<dbReference type="Gene3D" id="3.60.21.70">
    <property type="entry name" value="PhoD-like phosphatase"/>
    <property type="match status" value="1"/>
</dbReference>
<dbReference type="PANTHER" id="PTHR43606">
    <property type="entry name" value="PHOSPHATASE, PUTATIVE (AFU_ORTHOLOGUE AFUA_6G08710)-RELATED"/>
    <property type="match status" value="1"/>
</dbReference>
<dbReference type="InterPro" id="IPR038607">
    <property type="entry name" value="PhoD-like_sf"/>
</dbReference>
<dbReference type="AlphaFoldDB" id="H5THV1"/>
<evidence type="ECO:0000259" key="2">
    <source>
        <dbReference type="Pfam" id="PF09423"/>
    </source>
</evidence>
<feature type="domain" description="PhoD-like phosphatase metallophosphatase" evidence="2">
    <location>
        <begin position="176"/>
        <end position="520"/>
    </location>
</feature>
<dbReference type="SUPFAM" id="SSF56300">
    <property type="entry name" value="Metallo-dependent phosphatases"/>
    <property type="match status" value="1"/>
</dbReference>
<keyword evidence="1" id="KW-0472">Membrane</keyword>
<dbReference type="Pfam" id="PF09423">
    <property type="entry name" value="PhoD"/>
    <property type="match status" value="1"/>
</dbReference>
<dbReference type="CDD" id="cd07389">
    <property type="entry name" value="MPP_PhoD"/>
    <property type="match status" value="1"/>
</dbReference>
<dbReference type="Pfam" id="PF16655">
    <property type="entry name" value="PhoD_N"/>
    <property type="match status" value="1"/>
</dbReference>
<dbReference type="PROSITE" id="PS51318">
    <property type="entry name" value="TAT"/>
    <property type="match status" value="1"/>
</dbReference>
<dbReference type="InterPro" id="IPR052900">
    <property type="entry name" value="Phospholipid_Metab_Enz"/>
</dbReference>
<evidence type="ECO:0000313" key="5">
    <source>
        <dbReference type="Proteomes" id="UP000005038"/>
    </source>
</evidence>
<protein>
    <submittedName>
        <fullName evidence="4">Phosphodiesterase/alkaline phosphatase</fullName>
    </submittedName>
</protein>
<organism evidence="4 5">
    <name type="scientific">Gordonia otitidis (strain DSM 44809 / CCUG 52243 / JCM 12355 / NBRC 100426 / IFM 10032)</name>
    <dbReference type="NCBI Taxonomy" id="1108044"/>
    <lineage>
        <taxon>Bacteria</taxon>
        <taxon>Bacillati</taxon>
        <taxon>Actinomycetota</taxon>
        <taxon>Actinomycetes</taxon>
        <taxon>Mycobacteriales</taxon>
        <taxon>Gordoniaceae</taxon>
        <taxon>Gordonia</taxon>
    </lineage>
</organism>
<evidence type="ECO:0000256" key="1">
    <source>
        <dbReference type="SAM" id="Phobius"/>
    </source>
</evidence>
<evidence type="ECO:0000259" key="3">
    <source>
        <dbReference type="Pfam" id="PF16655"/>
    </source>
</evidence>
<dbReference type="RefSeq" id="WP_007237318.1">
    <property type="nucleotide sequence ID" value="NZ_BAFB01000036.1"/>
</dbReference>
<feature type="domain" description="Phospholipase D N-terminal" evidence="3">
    <location>
        <begin position="67"/>
        <end position="163"/>
    </location>
</feature>
<keyword evidence="1" id="KW-0812">Transmembrane</keyword>
<dbReference type="Proteomes" id="UP000005038">
    <property type="component" value="Unassembled WGS sequence"/>
</dbReference>